<dbReference type="InterPro" id="IPR036163">
    <property type="entry name" value="HMA_dom_sf"/>
</dbReference>
<feature type="compositionally biased region" description="Basic and acidic residues" evidence="6">
    <location>
        <begin position="119"/>
        <end position="128"/>
    </location>
</feature>
<evidence type="ECO:0000256" key="5">
    <source>
        <dbReference type="ARBA" id="ARBA00024045"/>
    </source>
</evidence>
<keyword evidence="2" id="KW-0479">Metal-binding</keyword>
<name>A0A498IM97_MALDO</name>
<dbReference type="Gene3D" id="3.30.70.100">
    <property type="match status" value="1"/>
</dbReference>
<keyword evidence="9" id="KW-1185">Reference proteome</keyword>
<evidence type="ECO:0000313" key="9">
    <source>
        <dbReference type="Proteomes" id="UP000290289"/>
    </source>
</evidence>
<dbReference type="SUPFAM" id="SSF55008">
    <property type="entry name" value="HMA, heavy metal-associated domain"/>
    <property type="match status" value="1"/>
</dbReference>
<dbReference type="PROSITE" id="PS50846">
    <property type="entry name" value="HMA_2"/>
    <property type="match status" value="1"/>
</dbReference>
<dbReference type="Pfam" id="PF00403">
    <property type="entry name" value="HMA"/>
    <property type="match status" value="1"/>
</dbReference>
<keyword evidence="1" id="KW-0488">Methylation</keyword>
<protein>
    <recommendedName>
        <fullName evidence="7">HMA domain-containing protein</fullName>
    </recommendedName>
</protein>
<feature type="region of interest" description="Disordered" evidence="6">
    <location>
        <begin position="115"/>
        <end position="263"/>
    </location>
</feature>
<feature type="compositionally biased region" description="Low complexity" evidence="6">
    <location>
        <begin position="217"/>
        <end position="232"/>
    </location>
</feature>
<evidence type="ECO:0000256" key="4">
    <source>
        <dbReference type="ARBA" id="ARBA00023289"/>
    </source>
</evidence>
<dbReference type="GO" id="GO:0046872">
    <property type="term" value="F:metal ion binding"/>
    <property type="evidence" value="ECO:0007669"/>
    <property type="project" value="UniProtKB-KW"/>
</dbReference>
<proteinExistence type="inferred from homology"/>
<dbReference type="PANTHER" id="PTHR45868">
    <property type="entry name" value="HEAVY METAL-ASSOCIATED ISOPRENYLATED PLANT PROTEIN 33-RELATED"/>
    <property type="match status" value="1"/>
</dbReference>
<feature type="compositionally biased region" description="Basic and acidic residues" evidence="6">
    <location>
        <begin position="142"/>
        <end position="163"/>
    </location>
</feature>
<comment type="caution">
    <text evidence="8">The sequence shown here is derived from an EMBL/GenBank/DDBJ whole genome shotgun (WGS) entry which is preliminary data.</text>
</comment>
<gene>
    <name evidence="8" type="ORF">DVH24_027229</name>
</gene>
<dbReference type="Proteomes" id="UP000290289">
    <property type="component" value="Chromosome 11"/>
</dbReference>
<comment type="similarity">
    <text evidence="5">Belongs to the HIPP family.</text>
</comment>
<reference evidence="8 9" key="1">
    <citation type="submission" date="2018-10" db="EMBL/GenBank/DDBJ databases">
        <title>A high-quality apple genome assembly.</title>
        <authorList>
            <person name="Hu J."/>
        </authorList>
    </citation>
    <scope>NUCLEOTIDE SEQUENCE [LARGE SCALE GENOMIC DNA]</scope>
    <source>
        <strain evidence="9">cv. HFTH1</strain>
        <tissue evidence="8">Young leaf</tissue>
    </source>
</reference>
<evidence type="ECO:0000313" key="8">
    <source>
        <dbReference type="EMBL" id="RXH84330.1"/>
    </source>
</evidence>
<dbReference type="PANTHER" id="PTHR45868:SF80">
    <property type="entry name" value="F15K9.8-RELATED"/>
    <property type="match status" value="1"/>
</dbReference>
<organism evidence="8 9">
    <name type="scientific">Malus domestica</name>
    <name type="common">Apple</name>
    <name type="synonym">Pyrus malus</name>
    <dbReference type="NCBI Taxonomy" id="3750"/>
    <lineage>
        <taxon>Eukaryota</taxon>
        <taxon>Viridiplantae</taxon>
        <taxon>Streptophyta</taxon>
        <taxon>Embryophyta</taxon>
        <taxon>Tracheophyta</taxon>
        <taxon>Spermatophyta</taxon>
        <taxon>Magnoliopsida</taxon>
        <taxon>eudicotyledons</taxon>
        <taxon>Gunneridae</taxon>
        <taxon>Pentapetalae</taxon>
        <taxon>rosids</taxon>
        <taxon>fabids</taxon>
        <taxon>Rosales</taxon>
        <taxon>Rosaceae</taxon>
        <taxon>Amygdaloideae</taxon>
        <taxon>Maleae</taxon>
        <taxon>Malus</taxon>
    </lineage>
</organism>
<feature type="domain" description="HMA" evidence="7">
    <location>
        <begin position="59"/>
        <end position="122"/>
    </location>
</feature>
<dbReference type="FunFam" id="3.30.70.100:FF:000008">
    <property type="entry name" value="Copper transport protein ATOX1"/>
    <property type="match status" value="1"/>
</dbReference>
<evidence type="ECO:0000256" key="1">
    <source>
        <dbReference type="ARBA" id="ARBA00022481"/>
    </source>
</evidence>
<dbReference type="CDD" id="cd00371">
    <property type="entry name" value="HMA"/>
    <property type="match status" value="1"/>
</dbReference>
<evidence type="ECO:0000256" key="2">
    <source>
        <dbReference type="ARBA" id="ARBA00022723"/>
    </source>
</evidence>
<keyword evidence="3" id="KW-0449">Lipoprotein</keyword>
<feature type="compositionally biased region" description="Acidic residues" evidence="6">
    <location>
        <begin position="165"/>
        <end position="181"/>
    </location>
</feature>
<dbReference type="EMBL" id="RDQH01000337">
    <property type="protein sequence ID" value="RXH84330.1"/>
    <property type="molecule type" value="Genomic_DNA"/>
</dbReference>
<evidence type="ECO:0000259" key="7">
    <source>
        <dbReference type="PROSITE" id="PS50846"/>
    </source>
</evidence>
<evidence type="ECO:0000256" key="3">
    <source>
        <dbReference type="ARBA" id="ARBA00023288"/>
    </source>
</evidence>
<dbReference type="InterPro" id="IPR006121">
    <property type="entry name" value="HMA_dom"/>
</dbReference>
<accession>A0A498IM97</accession>
<evidence type="ECO:0000256" key="6">
    <source>
        <dbReference type="SAM" id="MobiDB-lite"/>
    </source>
</evidence>
<feature type="compositionally biased region" description="Basic residues" evidence="6">
    <location>
        <begin position="205"/>
        <end position="216"/>
    </location>
</feature>
<dbReference type="AlphaFoldDB" id="A0A498IM97"/>
<sequence length="350" mass="36951">MTTSDAFFTLFKPQNTFSQSSPLPLFSTSSPSLSSLSLSLSLSSMATKPAEEAPGTLKYQTWVLKVSIHCEGCKRKVKKVLQNIDGVYTTDIDSQQHKVTVTGNVEAETLLKKLQKSGKHAELWPEVKKSKKSGKSKNSSKNSEKQPADHNHEQDGEPDKTNGGDDADGSGESDAEGDEGNEGGGESGASPAVGGGGGNTASTGAKKKKKKKKKKGQNSNSTNGGGATANPGEHNIGDAPPPAGSIGPYMAGGPDMTQPMASMNLGPPVQHAYPGPYPTSMYYPPPTYGLSYNTAYPTSTSTSYYAPDPMHTATYSHPGMFSFALPSDSINDDDEDTFVDDEDEIGCYIM</sequence>
<keyword evidence="4" id="KW-0636">Prenylation</keyword>
<feature type="compositionally biased region" description="Gly residues" evidence="6">
    <location>
        <begin position="182"/>
        <end position="199"/>
    </location>
</feature>